<reference evidence="2" key="1">
    <citation type="submission" date="2017-04" db="EMBL/GenBank/DDBJ databases">
        <title>Selection and Validation of Reference Genes for Quantitative Real-Time PCR in Neolamarckia cadamba.</title>
        <authorList>
            <person name="Peng C."/>
            <person name="Huang T."/>
            <person name="Liu S."/>
            <person name="Yang Z."/>
            <person name="Bai X."/>
            <person name="Zhu Q."/>
            <person name="Ren C."/>
            <person name="Han H."/>
            <person name="Zheng D."/>
            <person name="Song Y."/>
            <person name="Dong T."/>
        </authorList>
    </citation>
    <scope>NUCLEOTIDE SEQUENCE</scope>
    <source>
        <strain evidence="2">NC14</strain>
    </source>
</reference>
<sequence>MADMVPRERVVAAVNALLKWKEAQSAAQKPQLLPQDDFIYLNLTLKKIPQKSRTKPFRIPLPNPIFDPSSELCLIIDDRPKSNLTSETAKKIIKSQNIPVSKVLKLSKLRSNYKPFEAKRKLCDSYDLFLVDRGVVHMLPKLLGKFFFKKKKLPLPLDLSHKNWKEQIERALGCGLLYMRTGTCCVMKVGKVSMESEEIAENVVEGINGVVQVVPKKWGGVRSLHLKFSDSLALPVYQALPDVKLRIDGVKETEEVTDGDGDVEVKEESSGGEGKIGKKKKKKGRIHEVRYMDVGVGEGVDALGSEDDEDEGKKSEDGEFVGAGVEDNLDGGDEGEDDESKKSEDDDDEEEDEDFDSDAFVVKKGKKGKSVKGLAKKVGKVEKSREKEGKKSRLSSEGAKKSSEKKEKKKSKLGARSKEGSITKKTKRSKNRV</sequence>
<feature type="region of interest" description="Disordered" evidence="1">
    <location>
        <begin position="297"/>
        <end position="433"/>
    </location>
</feature>
<dbReference type="EMBL" id="KY922901">
    <property type="protein sequence ID" value="AVQ04670.1"/>
    <property type="molecule type" value="mRNA"/>
</dbReference>
<dbReference type="InterPro" id="IPR023674">
    <property type="entry name" value="Ribosomal_uL1-like"/>
</dbReference>
<gene>
    <name evidence="2" type="primary">RPL10A</name>
</gene>
<feature type="compositionally biased region" description="Basic residues" evidence="1">
    <location>
        <begin position="363"/>
        <end position="378"/>
    </location>
</feature>
<dbReference type="Gene3D" id="3.40.50.790">
    <property type="match status" value="1"/>
</dbReference>
<keyword evidence="2" id="KW-0687">Ribonucleoprotein</keyword>
<dbReference type="SUPFAM" id="SSF56808">
    <property type="entry name" value="Ribosomal protein L1"/>
    <property type="match status" value="1"/>
</dbReference>
<dbReference type="InterPro" id="IPR028364">
    <property type="entry name" value="Ribosomal_uL1/biogenesis"/>
</dbReference>
<feature type="compositionally biased region" description="Basic residues" evidence="1">
    <location>
        <begin position="424"/>
        <end position="433"/>
    </location>
</feature>
<dbReference type="InterPro" id="IPR016095">
    <property type="entry name" value="Ribosomal_uL1_3-a/b-sand"/>
</dbReference>
<dbReference type="FunFam" id="3.40.50.790:FF:000012">
    <property type="entry name" value="Ribosomal protein L1p/L10e family"/>
    <property type="match status" value="1"/>
</dbReference>
<feature type="compositionally biased region" description="Basic and acidic residues" evidence="1">
    <location>
        <begin position="379"/>
        <end position="391"/>
    </location>
</feature>
<feature type="region of interest" description="Disordered" evidence="1">
    <location>
        <begin position="253"/>
        <end position="280"/>
    </location>
</feature>
<dbReference type="GO" id="GO:0005840">
    <property type="term" value="C:ribosome"/>
    <property type="evidence" value="ECO:0007669"/>
    <property type="project" value="UniProtKB-KW"/>
</dbReference>
<proteinExistence type="evidence at transcript level"/>
<feature type="compositionally biased region" description="Acidic residues" evidence="1">
    <location>
        <begin position="327"/>
        <end position="338"/>
    </location>
</feature>
<dbReference type="PANTHER" id="PTHR23105">
    <property type="entry name" value="RIBOSOMAL PROTEIN L7AE FAMILY MEMBER"/>
    <property type="match status" value="1"/>
</dbReference>
<protein>
    <submittedName>
        <fullName evidence="2">Ribosomal protein l10A</fullName>
    </submittedName>
</protein>
<evidence type="ECO:0000313" key="2">
    <source>
        <dbReference type="EMBL" id="AVQ04670.1"/>
    </source>
</evidence>
<dbReference type="AlphaFoldDB" id="A0A2R3TVC9"/>
<evidence type="ECO:0000256" key="1">
    <source>
        <dbReference type="SAM" id="MobiDB-lite"/>
    </source>
</evidence>
<dbReference type="InterPro" id="IPR050257">
    <property type="entry name" value="eL8/uL1-like"/>
</dbReference>
<organism evidence="2">
    <name type="scientific">Neolamarckia cadamba</name>
    <dbReference type="NCBI Taxonomy" id="153762"/>
    <lineage>
        <taxon>Eukaryota</taxon>
        <taxon>Viridiplantae</taxon>
        <taxon>Streptophyta</taxon>
        <taxon>Embryophyta</taxon>
        <taxon>Tracheophyta</taxon>
        <taxon>Spermatophyta</taxon>
        <taxon>Magnoliopsida</taxon>
        <taxon>eudicotyledons</taxon>
        <taxon>Gunneridae</taxon>
        <taxon>Pentapetalae</taxon>
        <taxon>asterids</taxon>
        <taxon>lamiids</taxon>
        <taxon>Gentianales</taxon>
        <taxon>Rubiaceae</taxon>
        <taxon>Cinchonoideae</taxon>
        <taxon>Naucleeae</taxon>
        <taxon>Neolamarckia</taxon>
    </lineage>
</organism>
<keyword evidence="2" id="KW-0689">Ribosomal protein</keyword>
<dbReference type="Pfam" id="PF00687">
    <property type="entry name" value="Ribosomal_L1"/>
    <property type="match status" value="1"/>
</dbReference>
<accession>A0A2R3TVC9</accession>
<feature type="compositionally biased region" description="Acidic residues" evidence="1">
    <location>
        <begin position="345"/>
        <end position="357"/>
    </location>
</feature>
<dbReference type="GO" id="GO:0003723">
    <property type="term" value="F:RNA binding"/>
    <property type="evidence" value="ECO:0007669"/>
    <property type="project" value="InterPro"/>
</dbReference>
<name>A0A2R3TVC9_9GENT</name>
<dbReference type="CDD" id="cd00403">
    <property type="entry name" value="Ribosomal_L1"/>
    <property type="match status" value="1"/>
</dbReference>